<organism evidence="1 2">
    <name type="scientific">Mythimna loreyi</name>
    <dbReference type="NCBI Taxonomy" id="667449"/>
    <lineage>
        <taxon>Eukaryota</taxon>
        <taxon>Metazoa</taxon>
        <taxon>Ecdysozoa</taxon>
        <taxon>Arthropoda</taxon>
        <taxon>Hexapoda</taxon>
        <taxon>Insecta</taxon>
        <taxon>Pterygota</taxon>
        <taxon>Neoptera</taxon>
        <taxon>Endopterygota</taxon>
        <taxon>Lepidoptera</taxon>
        <taxon>Glossata</taxon>
        <taxon>Ditrysia</taxon>
        <taxon>Noctuoidea</taxon>
        <taxon>Noctuidae</taxon>
        <taxon>Noctuinae</taxon>
        <taxon>Hadenini</taxon>
        <taxon>Mythimna</taxon>
    </lineage>
</organism>
<reference evidence="1" key="1">
    <citation type="submission" date="2023-03" db="EMBL/GenBank/DDBJ databases">
        <title>Chromosome-level genomes of two armyworms, Mythimna separata and Mythimna loreyi, provide insights into the biosynthesis and reception of sex pheromones.</title>
        <authorList>
            <person name="Zhao H."/>
        </authorList>
    </citation>
    <scope>NUCLEOTIDE SEQUENCE</scope>
    <source>
        <strain evidence="1">BeijingLab</strain>
    </source>
</reference>
<comment type="caution">
    <text evidence="1">The sequence shown here is derived from an EMBL/GenBank/DDBJ whole genome shotgun (WGS) entry which is preliminary data.</text>
</comment>
<accession>A0ACC2Q4L9</accession>
<sequence length="462" mass="52816">MYRTQCVLAFLALHVGLIHSFSWDIVVCEKNDLKFYYNGLITHTEYLPFTNETSVTSIAYDPVHYRLLYVNDGNGNWPWNTTVNSLDLVTFKTQTVFMLSSINPVRVVYEPVTEMLFWLEGYQIYSWSLKSTTSPNLATAKNLLTTTNQVIEDIAVDSCGGFIYWITNDEMARIRFDGSEREVLLEEKIKKRSSLAIDPQTQKIYWIDIIDRVSDFELFISVADMNGKNRKTLYSVNNDLWANSLAVSKDSIYWKSDEKQAILQLPKNATLKPWNPSWQRVRYEYPEPKQYASIHNIYFYYNFQIVAAHYTIKEQTQGLTGCEELKNLISDEPSSVSSQICTDEKCVNFSVQNLCNVTVEGKVICSCEAGYSGDMCDVRTCDGYCLNNGICSLNKENNPVCECTADYRGKRCNVTITKVHGGNTTAKEPQDLNSKVSQAVGVELKRFMKFFSNKVDEYVGNM</sequence>
<evidence type="ECO:0000313" key="2">
    <source>
        <dbReference type="Proteomes" id="UP001231649"/>
    </source>
</evidence>
<keyword evidence="2" id="KW-1185">Reference proteome</keyword>
<dbReference type="EMBL" id="CM056802">
    <property type="protein sequence ID" value="KAJ8708094.1"/>
    <property type="molecule type" value="Genomic_DNA"/>
</dbReference>
<gene>
    <name evidence="1" type="ORF">PYW08_010460</name>
</gene>
<name>A0ACC2Q4L9_9NEOP</name>
<evidence type="ECO:0000313" key="1">
    <source>
        <dbReference type="EMBL" id="KAJ8708094.1"/>
    </source>
</evidence>
<dbReference type="Proteomes" id="UP001231649">
    <property type="component" value="Chromosome 26"/>
</dbReference>
<proteinExistence type="predicted"/>
<protein>
    <submittedName>
        <fullName evidence="1">Uncharacterized protein</fullName>
    </submittedName>
</protein>